<keyword evidence="2" id="KW-1185">Reference proteome</keyword>
<dbReference type="EMBL" id="JASJQH010000022">
    <property type="protein sequence ID" value="KAK9768361.1"/>
    <property type="molecule type" value="Genomic_DNA"/>
</dbReference>
<gene>
    <name evidence="1" type="ORF">K7432_001088</name>
</gene>
<accession>A0ABR2X3M8</accession>
<reference evidence="1 2" key="1">
    <citation type="submission" date="2023-04" db="EMBL/GenBank/DDBJ databases">
        <title>Genome of Basidiobolus ranarum AG-B5.</title>
        <authorList>
            <person name="Stajich J.E."/>
            <person name="Carter-House D."/>
            <person name="Gryganskyi A."/>
        </authorList>
    </citation>
    <scope>NUCLEOTIDE SEQUENCE [LARGE SCALE GENOMIC DNA]</scope>
    <source>
        <strain evidence="1 2">AG-B5</strain>
    </source>
</reference>
<comment type="caution">
    <text evidence="1">The sequence shown here is derived from an EMBL/GenBank/DDBJ whole genome shotgun (WGS) entry which is preliminary data.</text>
</comment>
<dbReference type="Proteomes" id="UP001479436">
    <property type="component" value="Unassembled WGS sequence"/>
</dbReference>
<sequence>MLASGSTRSLNSKGRCSINKGSGGWFFNGEASIVSEVSQVVCNETITINSGSSHSTIKPRLRKYKSIDLLSKCVSSENERKPSLRRMASIDVLHKYLGLESPSNRIERVKPQHRSPTRLSEYVTFPLHDEEFE</sequence>
<protein>
    <submittedName>
        <fullName evidence="1">Uncharacterized protein</fullName>
    </submittedName>
</protein>
<evidence type="ECO:0000313" key="2">
    <source>
        <dbReference type="Proteomes" id="UP001479436"/>
    </source>
</evidence>
<name>A0ABR2X3M8_9FUNG</name>
<proteinExistence type="predicted"/>
<organism evidence="1 2">
    <name type="scientific">Basidiobolus ranarum</name>
    <dbReference type="NCBI Taxonomy" id="34480"/>
    <lineage>
        <taxon>Eukaryota</taxon>
        <taxon>Fungi</taxon>
        <taxon>Fungi incertae sedis</taxon>
        <taxon>Zoopagomycota</taxon>
        <taxon>Entomophthoromycotina</taxon>
        <taxon>Basidiobolomycetes</taxon>
        <taxon>Basidiobolales</taxon>
        <taxon>Basidiobolaceae</taxon>
        <taxon>Basidiobolus</taxon>
    </lineage>
</organism>
<evidence type="ECO:0000313" key="1">
    <source>
        <dbReference type="EMBL" id="KAK9768361.1"/>
    </source>
</evidence>